<feature type="domain" description="HTH marR-type" evidence="2">
    <location>
        <begin position="1"/>
        <end position="135"/>
    </location>
</feature>
<organism evidence="3 4">
    <name type="scientific">Streptomyces bathyalis</name>
    <dbReference type="NCBI Taxonomy" id="2710756"/>
    <lineage>
        <taxon>Bacteria</taxon>
        <taxon>Bacillati</taxon>
        <taxon>Actinomycetota</taxon>
        <taxon>Actinomycetes</taxon>
        <taxon>Kitasatosporales</taxon>
        <taxon>Streptomycetaceae</taxon>
        <taxon>Streptomyces</taxon>
    </lineage>
</organism>
<dbReference type="GO" id="GO:0003700">
    <property type="term" value="F:DNA-binding transcription factor activity"/>
    <property type="evidence" value="ECO:0007669"/>
    <property type="project" value="InterPro"/>
</dbReference>
<sequence>MHDTNRTANLLGATALAVTDLALTGATKAAGTSTSGSAALVVLSASPGLSVTELGRRVGLSQPAAARMVDSLESAGLVERRPGPGRWVSVTPTAAGARTARTMLAARGTPLNGIVEVLDESEREELDGLLAKLLTRLYAEVGNADLLCRLCDRAGCVHGGAICPVGQSERDEQRDQPDGSGGDHGSGGSGEAAASRGS</sequence>
<dbReference type="InterPro" id="IPR011991">
    <property type="entry name" value="ArsR-like_HTH"/>
</dbReference>
<dbReference type="AlphaFoldDB" id="A0A7T1WR28"/>
<protein>
    <submittedName>
        <fullName evidence="3">MarR family transcriptional regulator</fullName>
    </submittedName>
</protein>
<feature type="compositionally biased region" description="Gly residues" evidence="1">
    <location>
        <begin position="179"/>
        <end position="190"/>
    </location>
</feature>
<evidence type="ECO:0000313" key="4">
    <source>
        <dbReference type="Proteomes" id="UP000595046"/>
    </source>
</evidence>
<evidence type="ECO:0000256" key="1">
    <source>
        <dbReference type="SAM" id="MobiDB-lite"/>
    </source>
</evidence>
<dbReference type="Pfam" id="PF12802">
    <property type="entry name" value="MarR_2"/>
    <property type="match status" value="1"/>
</dbReference>
<dbReference type="InterPro" id="IPR036390">
    <property type="entry name" value="WH_DNA-bd_sf"/>
</dbReference>
<dbReference type="PRINTS" id="PR00598">
    <property type="entry name" value="HTHMARR"/>
</dbReference>
<evidence type="ECO:0000259" key="2">
    <source>
        <dbReference type="PROSITE" id="PS50995"/>
    </source>
</evidence>
<dbReference type="Gene3D" id="1.10.10.10">
    <property type="entry name" value="Winged helix-like DNA-binding domain superfamily/Winged helix DNA-binding domain"/>
    <property type="match status" value="1"/>
</dbReference>
<dbReference type="PROSITE" id="PS50995">
    <property type="entry name" value="HTH_MARR_2"/>
    <property type="match status" value="1"/>
</dbReference>
<gene>
    <name evidence="3" type="ORF">G4Z16_03750</name>
</gene>
<name>A0A7T1WR28_9ACTN</name>
<dbReference type="EMBL" id="CP048882">
    <property type="protein sequence ID" value="QPP05652.1"/>
    <property type="molecule type" value="Genomic_DNA"/>
</dbReference>
<dbReference type="CDD" id="cd00090">
    <property type="entry name" value="HTH_ARSR"/>
    <property type="match status" value="1"/>
</dbReference>
<dbReference type="InterPro" id="IPR000835">
    <property type="entry name" value="HTH_MarR-typ"/>
</dbReference>
<reference evidence="4" key="1">
    <citation type="submission" date="2020-02" db="EMBL/GenBank/DDBJ databases">
        <title>Streptomyces sp. ASO4wet.</title>
        <authorList>
            <person name="Risdian C."/>
            <person name="Landwehr W."/>
            <person name="Schupp P."/>
            <person name="Wink J."/>
        </authorList>
    </citation>
    <scope>NUCLEOTIDE SEQUENCE [LARGE SCALE GENOMIC DNA]</scope>
    <source>
        <strain evidence="4">ASO4wet</strain>
    </source>
</reference>
<accession>A0A7T1WR28</accession>
<proteinExistence type="predicted"/>
<feature type="region of interest" description="Disordered" evidence="1">
    <location>
        <begin position="162"/>
        <end position="198"/>
    </location>
</feature>
<dbReference type="GO" id="GO:0006950">
    <property type="term" value="P:response to stress"/>
    <property type="evidence" value="ECO:0007669"/>
    <property type="project" value="TreeGrafter"/>
</dbReference>
<dbReference type="SMART" id="SM00347">
    <property type="entry name" value="HTH_MARR"/>
    <property type="match status" value="1"/>
</dbReference>
<dbReference type="PANTHER" id="PTHR33164:SF43">
    <property type="entry name" value="HTH-TYPE TRANSCRIPTIONAL REPRESSOR YETL"/>
    <property type="match status" value="1"/>
</dbReference>
<dbReference type="Proteomes" id="UP000595046">
    <property type="component" value="Chromosome"/>
</dbReference>
<dbReference type="RefSeq" id="WP_197349167.1">
    <property type="nucleotide sequence ID" value="NZ_CP048882.1"/>
</dbReference>
<keyword evidence="4" id="KW-1185">Reference proteome</keyword>
<evidence type="ECO:0000313" key="3">
    <source>
        <dbReference type="EMBL" id="QPP05652.1"/>
    </source>
</evidence>
<dbReference type="InterPro" id="IPR039422">
    <property type="entry name" value="MarR/SlyA-like"/>
</dbReference>
<dbReference type="InterPro" id="IPR036388">
    <property type="entry name" value="WH-like_DNA-bd_sf"/>
</dbReference>
<dbReference type="PANTHER" id="PTHR33164">
    <property type="entry name" value="TRANSCRIPTIONAL REGULATOR, MARR FAMILY"/>
    <property type="match status" value="1"/>
</dbReference>
<feature type="compositionally biased region" description="Basic and acidic residues" evidence="1">
    <location>
        <begin position="168"/>
        <end position="177"/>
    </location>
</feature>
<dbReference type="SUPFAM" id="SSF46785">
    <property type="entry name" value="Winged helix' DNA-binding domain"/>
    <property type="match status" value="1"/>
</dbReference>
<dbReference type="KEGG" id="sbat:G4Z16_03750"/>